<dbReference type="RefSeq" id="WP_394514018.1">
    <property type="nucleotide sequence ID" value="NZ_JBIGHX010000010.1"/>
</dbReference>
<protein>
    <submittedName>
        <fullName evidence="1">Uncharacterized protein</fullName>
    </submittedName>
</protein>
<comment type="caution">
    <text evidence="1">The sequence shown here is derived from an EMBL/GenBank/DDBJ whole genome shotgun (WGS) entry which is preliminary data.</text>
</comment>
<accession>A0ABW7GRP1</accession>
<sequence length="243" mass="27558">MKKAKRLTAAQQRRLGWTPQGVGLAPELYAAALRYLFDRPEGRQDGAWYWGADEADFDATPLEWTRIQTVLFANAGTDLAGYSDEQVGHGLNYVMNNSLSDVPFAAIDASVPLDEAMRMMDAMPTLWRDCIGPRLAHVHQPIGSATGALAHVCYMWFDVWPTFWNVKHEPRWQAAVWQVLREMLDVPCREVQVAALHGIGHEQQRLNRRDEIDKTVAAFIRSIDRNDQNLKNYAQAARQGRVL</sequence>
<dbReference type="EMBL" id="JBIGHX010000010">
    <property type="protein sequence ID" value="MFG6464585.1"/>
    <property type="molecule type" value="Genomic_DNA"/>
</dbReference>
<organism evidence="1 2">
    <name type="scientific">Pelomonas lactea</name>
    <dbReference type="NCBI Taxonomy" id="3299030"/>
    <lineage>
        <taxon>Bacteria</taxon>
        <taxon>Pseudomonadati</taxon>
        <taxon>Pseudomonadota</taxon>
        <taxon>Betaproteobacteria</taxon>
        <taxon>Burkholderiales</taxon>
        <taxon>Sphaerotilaceae</taxon>
        <taxon>Roseateles</taxon>
    </lineage>
</organism>
<proteinExistence type="predicted"/>
<evidence type="ECO:0000313" key="2">
    <source>
        <dbReference type="Proteomes" id="UP001606302"/>
    </source>
</evidence>
<reference evidence="1 2" key="1">
    <citation type="submission" date="2024-08" db="EMBL/GenBank/DDBJ databases">
        <authorList>
            <person name="Lu H."/>
        </authorList>
    </citation>
    <scope>NUCLEOTIDE SEQUENCE [LARGE SCALE GENOMIC DNA]</scope>
    <source>
        <strain evidence="1 2">DXS20W</strain>
    </source>
</reference>
<dbReference type="Proteomes" id="UP001606302">
    <property type="component" value="Unassembled WGS sequence"/>
</dbReference>
<gene>
    <name evidence="1" type="ORF">ACG04Q_23640</name>
</gene>
<keyword evidence="2" id="KW-1185">Reference proteome</keyword>
<name>A0ABW7GRP1_9BURK</name>
<evidence type="ECO:0000313" key="1">
    <source>
        <dbReference type="EMBL" id="MFG6464585.1"/>
    </source>
</evidence>